<reference evidence="2" key="2">
    <citation type="submission" date="2015-01" db="EMBL/GenBank/DDBJ databases">
        <title>Evolutionary Origins and Diversification of the Mycorrhizal Mutualists.</title>
        <authorList>
            <consortium name="DOE Joint Genome Institute"/>
            <consortium name="Mycorrhizal Genomics Consortium"/>
            <person name="Kohler A."/>
            <person name="Kuo A."/>
            <person name="Nagy L.G."/>
            <person name="Floudas D."/>
            <person name="Copeland A."/>
            <person name="Barry K.W."/>
            <person name="Cichocki N."/>
            <person name="Veneault-Fourrey C."/>
            <person name="LaButti K."/>
            <person name="Lindquist E.A."/>
            <person name="Lipzen A."/>
            <person name="Lundell T."/>
            <person name="Morin E."/>
            <person name="Murat C."/>
            <person name="Riley R."/>
            <person name="Ohm R."/>
            <person name="Sun H."/>
            <person name="Tunlid A."/>
            <person name="Henrissat B."/>
            <person name="Grigoriev I.V."/>
            <person name="Hibbett D.S."/>
            <person name="Martin F."/>
        </authorList>
    </citation>
    <scope>NUCLEOTIDE SEQUENCE [LARGE SCALE GENOMIC DNA]</scope>
    <source>
        <strain evidence="2">UH-Slu-Lm8-n1</strain>
    </source>
</reference>
<keyword evidence="2" id="KW-1185">Reference proteome</keyword>
<dbReference type="STRING" id="930992.A0A0D0A5Y9"/>
<evidence type="ECO:0000313" key="1">
    <source>
        <dbReference type="EMBL" id="KIK33634.1"/>
    </source>
</evidence>
<evidence type="ECO:0000313" key="2">
    <source>
        <dbReference type="Proteomes" id="UP000054485"/>
    </source>
</evidence>
<organism evidence="1 2">
    <name type="scientific">Suillus luteus UH-Slu-Lm8-n1</name>
    <dbReference type="NCBI Taxonomy" id="930992"/>
    <lineage>
        <taxon>Eukaryota</taxon>
        <taxon>Fungi</taxon>
        <taxon>Dikarya</taxon>
        <taxon>Basidiomycota</taxon>
        <taxon>Agaricomycotina</taxon>
        <taxon>Agaricomycetes</taxon>
        <taxon>Agaricomycetidae</taxon>
        <taxon>Boletales</taxon>
        <taxon>Suillineae</taxon>
        <taxon>Suillaceae</taxon>
        <taxon>Suillus</taxon>
    </lineage>
</organism>
<feature type="non-terminal residue" evidence="1">
    <location>
        <position position="1"/>
    </location>
</feature>
<sequence>FFLGDCGDDRLELMFGRSRMIGGHNSGCSYAQALDCLGAAKDIDGVFKRNPALDPGHQRLSLGKRIEDVNHINRLMWKGDIVSGRCDL</sequence>
<feature type="non-terminal residue" evidence="1">
    <location>
        <position position="88"/>
    </location>
</feature>
<dbReference type="AlphaFoldDB" id="A0A0D0A5Y9"/>
<protein>
    <submittedName>
        <fullName evidence="1">Uncharacterized protein</fullName>
    </submittedName>
</protein>
<proteinExistence type="predicted"/>
<reference evidence="1 2" key="1">
    <citation type="submission" date="2014-04" db="EMBL/GenBank/DDBJ databases">
        <authorList>
            <consortium name="DOE Joint Genome Institute"/>
            <person name="Kuo A."/>
            <person name="Ruytinx J."/>
            <person name="Rineau F."/>
            <person name="Colpaert J."/>
            <person name="Kohler A."/>
            <person name="Nagy L.G."/>
            <person name="Floudas D."/>
            <person name="Copeland A."/>
            <person name="Barry K.W."/>
            <person name="Cichocki N."/>
            <person name="Veneault-Fourrey C."/>
            <person name="LaButti K."/>
            <person name="Lindquist E.A."/>
            <person name="Lipzen A."/>
            <person name="Lundell T."/>
            <person name="Morin E."/>
            <person name="Murat C."/>
            <person name="Sun H."/>
            <person name="Tunlid A."/>
            <person name="Henrissat B."/>
            <person name="Grigoriev I.V."/>
            <person name="Hibbett D.S."/>
            <person name="Martin F."/>
            <person name="Nordberg H.P."/>
            <person name="Cantor M.N."/>
            <person name="Hua S.X."/>
        </authorList>
    </citation>
    <scope>NUCLEOTIDE SEQUENCE [LARGE SCALE GENOMIC DNA]</scope>
    <source>
        <strain evidence="1 2">UH-Slu-Lm8-n1</strain>
    </source>
</reference>
<dbReference type="Proteomes" id="UP000054485">
    <property type="component" value="Unassembled WGS sequence"/>
</dbReference>
<dbReference type="EMBL" id="KN835900">
    <property type="protein sequence ID" value="KIK33634.1"/>
    <property type="molecule type" value="Genomic_DNA"/>
</dbReference>
<gene>
    <name evidence="1" type="ORF">CY34DRAFT_32652</name>
</gene>
<accession>A0A0D0A5Y9</accession>
<name>A0A0D0A5Y9_9AGAM</name>
<dbReference type="HOGENOM" id="CLU_2475139_0_0_1"/>
<dbReference type="OrthoDB" id="2691851at2759"/>
<dbReference type="InParanoid" id="A0A0D0A5Y9"/>